<proteinExistence type="predicted"/>
<feature type="domain" description="Transposase IS110-like N-terminal" evidence="1">
    <location>
        <begin position="19"/>
        <end position="157"/>
    </location>
</feature>
<feature type="domain" description="Transposase IS116/IS110/IS902 C-terminal" evidence="2">
    <location>
        <begin position="208"/>
        <end position="289"/>
    </location>
</feature>
<evidence type="ECO:0000313" key="4">
    <source>
        <dbReference type="Proteomes" id="UP000475385"/>
    </source>
</evidence>
<name>A0A6M1LV88_9PROT</name>
<keyword evidence="4" id="KW-1185">Reference proteome</keyword>
<dbReference type="Pfam" id="PF02371">
    <property type="entry name" value="Transposase_20"/>
    <property type="match status" value="1"/>
</dbReference>
<dbReference type="Pfam" id="PF01548">
    <property type="entry name" value="DEDD_Tnp_IS110"/>
    <property type="match status" value="1"/>
</dbReference>
<dbReference type="GO" id="GO:0006313">
    <property type="term" value="P:DNA transposition"/>
    <property type="evidence" value="ECO:0007669"/>
    <property type="project" value="InterPro"/>
</dbReference>
<evidence type="ECO:0000313" key="3">
    <source>
        <dbReference type="EMBL" id="NGM24425.1"/>
    </source>
</evidence>
<gene>
    <name evidence="3" type="ORF">G3576_30930</name>
</gene>
<protein>
    <submittedName>
        <fullName evidence="3">IS110 family transposase</fullName>
    </submittedName>
</protein>
<dbReference type="RefSeq" id="WP_164698330.1">
    <property type="nucleotide sequence ID" value="NZ_JAAIKB010000053.1"/>
</dbReference>
<comment type="caution">
    <text evidence="3">The sequence shown here is derived from an EMBL/GenBank/DDBJ whole genome shotgun (WGS) entry which is preliminary data.</text>
</comment>
<reference evidence="3 4" key="1">
    <citation type="submission" date="2020-02" db="EMBL/GenBank/DDBJ databases">
        <authorList>
            <person name="Kim H.M."/>
            <person name="Jeon C.O."/>
        </authorList>
    </citation>
    <scope>NUCLEOTIDE SEQUENCE [LARGE SCALE GENOMIC DNA]</scope>
    <source>
        <strain evidence="3 4">PeD5</strain>
    </source>
</reference>
<dbReference type="EMBL" id="JAAIKB010000053">
    <property type="protein sequence ID" value="NGM24425.1"/>
    <property type="molecule type" value="Genomic_DNA"/>
</dbReference>
<dbReference type="GO" id="GO:0003677">
    <property type="term" value="F:DNA binding"/>
    <property type="evidence" value="ECO:0007669"/>
    <property type="project" value="InterPro"/>
</dbReference>
<dbReference type="NCBIfam" id="NF033542">
    <property type="entry name" value="transpos_IS110"/>
    <property type="match status" value="1"/>
</dbReference>
<dbReference type="AlphaFoldDB" id="A0A6M1LV88"/>
<accession>A0A6M1LV88</accession>
<dbReference type="GO" id="GO:0004803">
    <property type="term" value="F:transposase activity"/>
    <property type="evidence" value="ECO:0007669"/>
    <property type="project" value="InterPro"/>
</dbReference>
<sequence length="330" mass="35515">MEHTTQHSAAPAPNPGVVVGIDVSKDRLDVAILPGGEAFFVKRDAEGLDALAARLRPLAPEAVALEATGGYETVVAATLGAAGLPVVIVNPAQVRSFGRALGQRAKTDPIDARLIAQFTAMTRPEVRPLPDEATQRLADLVARRRQIIAMIVAERQRQKRFTGRKPTPDRLQKSITRLLEALERELSEVDADIDTDIRGSSAWREKENLLASVPGVGSTIARTLIAEMPELGTLDRRQIAALAGLAPWTRQSGQWKGRSFIGGGRAPIRAALHMGAITAARHNPALKTFRDRLLAAGKPKMVALVAVARKLLTILNAIIRTGKPWDAKPA</sequence>
<evidence type="ECO:0000259" key="1">
    <source>
        <dbReference type="Pfam" id="PF01548"/>
    </source>
</evidence>
<evidence type="ECO:0000259" key="2">
    <source>
        <dbReference type="Pfam" id="PF02371"/>
    </source>
</evidence>
<dbReference type="PANTHER" id="PTHR33055">
    <property type="entry name" value="TRANSPOSASE FOR INSERTION SEQUENCE ELEMENT IS1111A"/>
    <property type="match status" value="1"/>
</dbReference>
<dbReference type="InterPro" id="IPR047650">
    <property type="entry name" value="Transpos_IS110"/>
</dbReference>
<dbReference type="PANTHER" id="PTHR33055:SF13">
    <property type="entry name" value="TRANSPOSASE"/>
    <property type="match status" value="1"/>
</dbReference>
<dbReference type="InterPro" id="IPR002525">
    <property type="entry name" value="Transp_IS110-like_N"/>
</dbReference>
<organism evidence="3 4">
    <name type="scientific">Falsiroseomonas algicola</name>
    <dbReference type="NCBI Taxonomy" id="2716930"/>
    <lineage>
        <taxon>Bacteria</taxon>
        <taxon>Pseudomonadati</taxon>
        <taxon>Pseudomonadota</taxon>
        <taxon>Alphaproteobacteria</taxon>
        <taxon>Acetobacterales</taxon>
        <taxon>Roseomonadaceae</taxon>
        <taxon>Falsiroseomonas</taxon>
    </lineage>
</organism>
<dbReference type="Proteomes" id="UP000475385">
    <property type="component" value="Unassembled WGS sequence"/>
</dbReference>
<dbReference type="InterPro" id="IPR003346">
    <property type="entry name" value="Transposase_20"/>
</dbReference>
<reference evidence="3 4" key="2">
    <citation type="submission" date="2020-03" db="EMBL/GenBank/DDBJ databases">
        <title>Roseomonas stagni sp. nov., isolated from pond water in Japan.</title>
        <authorList>
            <person name="Furuhata K."/>
            <person name="Miyamoto H."/>
            <person name="Goto K."/>
        </authorList>
    </citation>
    <scope>NUCLEOTIDE SEQUENCE [LARGE SCALE GENOMIC DNA]</scope>
    <source>
        <strain evidence="3 4">PeD5</strain>
    </source>
</reference>